<evidence type="ECO:0000313" key="4">
    <source>
        <dbReference type="Proteomes" id="UP000838672"/>
    </source>
</evidence>
<name>A0ABN8E0P7_9VIBR</name>
<dbReference type="InterPro" id="IPR012338">
    <property type="entry name" value="Beta-lactam/transpept-like"/>
</dbReference>
<accession>A0ABN8E0P7</accession>
<dbReference type="PROSITE" id="PS51257">
    <property type="entry name" value="PROKAR_LIPOPROTEIN"/>
    <property type="match status" value="1"/>
</dbReference>
<organism evidence="3 4">
    <name type="scientific">Vibrio stylophorae</name>
    <dbReference type="NCBI Taxonomy" id="659351"/>
    <lineage>
        <taxon>Bacteria</taxon>
        <taxon>Pseudomonadati</taxon>
        <taxon>Pseudomonadota</taxon>
        <taxon>Gammaproteobacteria</taxon>
        <taxon>Vibrionales</taxon>
        <taxon>Vibrionaceae</taxon>
        <taxon>Vibrio</taxon>
    </lineage>
</organism>
<comment type="caution">
    <text evidence="3">The sequence shown here is derived from an EMBL/GenBank/DDBJ whole genome shotgun (WGS) entry which is preliminary data.</text>
</comment>
<evidence type="ECO:0000256" key="1">
    <source>
        <dbReference type="SAM" id="SignalP"/>
    </source>
</evidence>
<dbReference type="EMBL" id="CAKLDI010000002">
    <property type="protein sequence ID" value="CAH0535712.1"/>
    <property type="molecule type" value="Genomic_DNA"/>
</dbReference>
<feature type="domain" description="Beta-lactamase-related" evidence="2">
    <location>
        <begin position="62"/>
        <end position="332"/>
    </location>
</feature>
<dbReference type="InterPro" id="IPR001466">
    <property type="entry name" value="Beta-lactam-related"/>
</dbReference>
<dbReference type="Gene3D" id="3.40.710.10">
    <property type="entry name" value="DD-peptidase/beta-lactamase superfamily"/>
    <property type="match status" value="1"/>
</dbReference>
<dbReference type="Proteomes" id="UP000838672">
    <property type="component" value="Unassembled WGS sequence"/>
</dbReference>
<proteinExistence type="predicted"/>
<keyword evidence="1" id="KW-0732">Signal</keyword>
<dbReference type="PANTHER" id="PTHR43283">
    <property type="entry name" value="BETA-LACTAMASE-RELATED"/>
    <property type="match status" value="1"/>
</dbReference>
<reference evidence="3" key="1">
    <citation type="submission" date="2021-11" db="EMBL/GenBank/DDBJ databases">
        <authorList>
            <person name="Rodrigo-Torres L."/>
            <person name="Arahal R. D."/>
            <person name="Lucena T."/>
        </authorList>
    </citation>
    <scope>NUCLEOTIDE SEQUENCE</scope>
    <source>
        <strain evidence="3">CECT 7929</strain>
    </source>
</reference>
<sequence>MFRFFTHFLLSLRYFVLLLLLAGCQNTPSNSSDLAVEINPELKQLNAMIRGIDQGYYGQIDSVLVVNRQRVVVEHYFGQQQRHNLHPIAGITHSVTALLLGIAIEQGHINSVNDPISLYLPEYQHLLVDGRERITIHDLLIMGAGLDWYEISPHPTTKINDHQLQRDSDDCIAYVLSQPFNQATRGQFKYSTGFITVLGVIIENATGESLPDYANRVLFAPMGIYHVGWGYLPDGKINAATGLGLRPMDIAKLGELMQQKGLWNDQSLVSPYWIEQTLSSHIVSPWGSDFGYGWWSLVMPYQESYLRIEQAAGAFGQRLYLLPDLETVIVFTGSNSQEQGESLTHAITTYVIPQFYHHSNEPLAIF</sequence>
<evidence type="ECO:0000259" key="2">
    <source>
        <dbReference type="Pfam" id="PF00144"/>
    </source>
</evidence>
<dbReference type="Pfam" id="PF00144">
    <property type="entry name" value="Beta-lactamase"/>
    <property type="match status" value="1"/>
</dbReference>
<gene>
    <name evidence="3" type="ORF">VST7929_03191</name>
</gene>
<evidence type="ECO:0000313" key="3">
    <source>
        <dbReference type="EMBL" id="CAH0535712.1"/>
    </source>
</evidence>
<dbReference type="RefSeq" id="WP_237468576.1">
    <property type="nucleotide sequence ID" value="NZ_CAKLDI010000002.1"/>
</dbReference>
<dbReference type="PANTHER" id="PTHR43283:SF7">
    <property type="entry name" value="BETA-LACTAMASE-RELATED DOMAIN-CONTAINING PROTEIN"/>
    <property type="match status" value="1"/>
</dbReference>
<dbReference type="SUPFAM" id="SSF56601">
    <property type="entry name" value="beta-lactamase/transpeptidase-like"/>
    <property type="match status" value="1"/>
</dbReference>
<feature type="signal peptide" evidence="1">
    <location>
        <begin position="1"/>
        <end position="31"/>
    </location>
</feature>
<protein>
    <recommendedName>
        <fullName evidence="2">Beta-lactamase-related domain-containing protein</fullName>
    </recommendedName>
</protein>
<feature type="chain" id="PRO_5045626661" description="Beta-lactamase-related domain-containing protein" evidence="1">
    <location>
        <begin position="32"/>
        <end position="366"/>
    </location>
</feature>
<keyword evidence="4" id="KW-1185">Reference proteome</keyword>
<dbReference type="InterPro" id="IPR050789">
    <property type="entry name" value="Diverse_Enzym_Activities"/>
</dbReference>